<proteinExistence type="predicted"/>
<gene>
    <name evidence="1" type="ORF">CPT_Moabite_232</name>
</gene>
<accession>A0A4Y5TPL6</accession>
<evidence type="ECO:0000313" key="2">
    <source>
        <dbReference type="Proteomes" id="UP000319063"/>
    </source>
</evidence>
<dbReference type="Proteomes" id="UP000319063">
    <property type="component" value="Segment"/>
</dbReference>
<name>A0A4Y5TPL6_9CAUD</name>
<evidence type="ECO:0000313" key="1">
    <source>
        <dbReference type="EMBL" id="QDB71262.1"/>
    </source>
</evidence>
<protein>
    <submittedName>
        <fullName evidence="1">Uncharacterized protein</fullName>
    </submittedName>
</protein>
<organism evidence="1 2">
    <name type="scientific">Serratia phage Moabite</name>
    <dbReference type="NCBI Taxonomy" id="2587814"/>
    <lineage>
        <taxon>Viruses</taxon>
        <taxon>Duplodnaviria</taxon>
        <taxon>Heunggongvirae</taxon>
        <taxon>Uroviricota</taxon>
        <taxon>Caudoviricetes</taxon>
        <taxon>Chimalliviridae</taxon>
        <taxon>Moabitevirus</taxon>
        <taxon>Moabitevirus moabite</taxon>
    </lineage>
</organism>
<dbReference type="EMBL" id="MK994515">
    <property type="protein sequence ID" value="QDB71262.1"/>
    <property type="molecule type" value="Genomic_DNA"/>
</dbReference>
<sequence length="130" mass="14919">MSLVLKLATLPKPDLNNITRQWINISKEFDAGMISDELFYHHFEEVATAKTPDFLLFIQDCYSKFHNESYVAIPDGNGFAVHPDLLNVLASLEANDITAIADREFMNAIKKLAHEVDHSKTWVFFYVEKK</sequence>
<reference evidence="2" key="1">
    <citation type="submission" date="2019-05" db="EMBL/GenBank/DDBJ databases">
        <title>Complete Genome Sequence of Serratia marcescens Myophage Moabite.</title>
        <authorList>
            <person name="Price L."/>
            <person name="Rohren M."/>
            <person name="Newkirk H."/>
            <person name="Liu M."/>
            <person name="Ramsey J."/>
        </authorList>
    </citation>
    <scope>NUCLEOTIDE SEQUENCE [LARGE SCALE GENOMIC DNA]</scope>
</reference>
<keyword evidence="2" id="KW-1185">Reference proteome</keyword>